<proteinExistence type="predicted"/>
<accession>A0A445JK31</accession>
<keyword evidence="2" id="KW-1185">Reference proteome</keyword>
<keyword evidence="1" id="KW-0418">Kinase</keyword>
<organism evidence="1 2">
    <name type="scientific">Glycine soja</name>
    <name type="common">Wild soybean</name>
    <dbReference type="NCBI Taxonomy" id="3848"/>
    <lineage>
        <taxon>Eukaryota</taxon>
        <taxon>Viridiplantae</taxon>
        <taxon>Streptophyta</taxon>
        <taxon>Embryophyta</taxon>
        <taxon>Tracheophyta</taxon>
        <taxon>Spermatophyta</taxon>
        <taxon>Magnoliopsida</taxon>
        <taxon>eudicotyledons</taxon>
        <taxon>Gunneridae</taxon>
        <taxon>Pentapetalae</taxon>
        <taxon>rosids</taxon>
        <taxon>fabids</taxon>
        <taxon>Fabales</taxon>
        <taxon>Fabaceae</taxon>
        <taxon>Papilionoideae</taxon>
        <taxon>50 kb inversion clade</taxon>
        <taxon>NPAAA clade</taxon>
        <taxon>indigoferoid/millettioid clade</taxon>
        <taxon>Phaseoleae</taxon>
        <taxon>Glycine</taxon>
        <taxon>Glycine subgen. Soja</taxon>
    </lineage>
</organism>
<feature type="non-terminal residue" evidence="1">
    <location>
        <position position="1"/>
    </location>
</feature>
<evidence type="ECO:0000313" key="1">
    <source>
        <dbReference type="EMBL" id="RZB98826.1"/>
    </source>
</evidence>
<name>A0A445JK31_GLYSO</name>
<dbReference type="EMBL" id="QZWG01000008">
    <property type="protein sequence ID" value="RZB98826.1"/>
    <property type="molecule type" value="Genomic_DNA"/>
</dbReference>
<reference evidence="1 2" key="1">
    <citation type="submission" date="2018-09" db="EMBL/GenBank/DDBJ databases">
        <title>A high-quality reference genome of wild soybean provides a powerful tool to mine soybean genomes.</title>
        <authorList>
            <person name="Xie M."/>
            <person name="Chung C.Y.L."/>
            <person name="Li M.-W."/>
            <person name="Wong F.-L."/>
            <person name="Chan T.-F."/>
            <person name="Lam H.-M."/>
        </authorList>
    </citation>
    <scope>NUCLEOTIDE SEQUENCE [LARGE SCALE GENOMIC DNA]</scope>
    <source>
        <strain evidence="2">cv. W05</strain>
        <tissue evidence="1">Hypocotyl of etiolated seedlings</tissue>
    </source>
</reference>
<sequence>LFPVEFCSTFLSFVHANTLFAEGCMFSSLASFGDLGFVCMSWVSFPPLNLVFVRELSIACGMFDLKNVKLMLDLGCCDDV</sequence>
<dbReference type="GO" id="GO:0016301">
    <property type="term" value="F:kinase activity"/>
    <property type="evidence" value="ECO:0007669"/>
    <property type="project" value="UniProtKB-KW"/>
</dbReference>
<gene>
    <name evidence="1" type="ORF">D0Y65_021622</name>
</gene>
<dbReference type="Proteomes" id="UP000289340">
    <property type="component" value="Chromosome 8"/>
</dbReference>
<dbReference type="AlphaFoldDB" id="A0A445JK31"/>
<keyword evidence="1" id="KW-0675">Receptor</keyword>
<protein>
    <submittedName>
        <fullName evidence="1">Proline-rich receptor-like protein kinase PERK8 isoform C</fullName>
    </submittedName>
</protein>
<comment type="caution">
    <text evidence="1">The sequence shown here is derived from an EMBL/GenBank/DDBJ whole genome shotgun (WGS) entry which is preliminary data.</text>
</comment>
<keyword evidence="1" id="KW-0808">Transferase</keyword>
<evidence type="ECO:0000313" key="2">
    <source>
        <dbReference type="Proteomes" id="UP000289340"/>
    </source>
</evidence>